<accession>A0A7C4JNQ2</accession>
<organism evidence="1">
    <name type="scientific">Staphylothermus marinus</name>
    <dbReference type="NCBI Taxonomy" id="2280"/>
    <lineage>
        <taxon>Archaea</taxon>
        <taxon>Thermoproteota</taxon>
        <taxon>Thermoprotei</taxon>
        <taxon>Desulfurococcales</taxon>
        <taxon>Desulfurococcaceae</taxon>
        <taxon>Staphylothermus</taxon>
    </lineage>
</organism>
<dbReference type="EMBL" id="DTBP01000035">
    <property type="protein sequence ID" value="HGQ74315.1"/>
    <property type="molecule type" value="Genomic_DNA"/>
</dbReference>
<dbReference type="InterPro" id="IPR009010">
    <property type="entry name" value="Asp_de-COase-like_dom_sf"/>
</dbReference>
<reference evidence="1" key="1">
    <citation type="journal article" date="2020" name="mSystems">
        <title>Genome- and Community-Level Interaction Insights into Carbon Utilization and Element Cycling Functions of Hydrothermarchaeota in Hydrothermal Sediment.</title>
        <authorList>
            <person name="Zhou Z."/>
            <person name="Liu Y."/>
            <person name="Xu W."/>
            <person name="Pan J."/>
            <person name="Luo Z.H."/>
            <person name="Li M."/>
        </authorList>
    </citation>
    <scope>NUCLEOTIDE SEQUENCE [LARGE SCALE GENOMIC DNA]</scope>
    <source>
        <strain evidence="1">SpSt-648</strain>
    </source>
</reference>
<evidence type="ECO:0008006" key="2">
    <source>
        <dbReference type="Google" id="ProtNLM"/>
    </source>
</evidence>
<evidence type="ECO:0000313" key="1">
    <source>
        <dbReference type="EMBL" id="HGQ74315.1"/>
    </source>
</evidence>
<gene>
    <name evidence="1" type="ORF">ENU20_04490</name>
</gene>
<dbReference type="Gene3D" id="2.40.40.20">
    <property type="match status" value="1"/>
</dbReference>
<comment type="caution">
    <text evidence="1">The sequence shown here is derived from an EMBL/GenBank/DDBJ whole genome shotgun (WGS) entry which is preliminary data.</text>
</comment>
<dbReference type="SUPFAM" id="SSF50692">
    <property type="entry name" value="ADC-like"/>
    <property type="match status" value="1"/>
</dbReference>
<sequence length="124" mass="13931">MSSDEVKKETITRKTDISKLVSIVPPASELFKKEKVITEKRIRVKYDSSLSEDQIKIHRDIANTLNIKQGDNVELVVAGKKKLLFKAVIADNIEQNVVFCNPNILVKNGVADNSIVTVRKQIID</sequence>
<protein>
    <recommendedName>
        <fullName evidence="2">CDC48 N-terminal subdomain domain-containing protein</fullName>
    </recommendedName>
</protein>
<dbReference type="AlphaFoldDB" id="A0A7C4JNQ2"/>
<proteinExistence type="predicted"/>
<name>A0A7C4JNQ2_STAMA</name>